<dbReference type="AlphaFoldDB" id="A0A919KBL3"/>
<name>A0A919KBL3_9ACTN</name>
<dbReference type="Proteomes" id="UP000636960">
    <property type="component" value="Unassembled WGS sequence"/>
</dbReference>
<gene>
    <name evidence="1" type="ORF">Ari01nite_98820</name>
</gene>
<proteinExistence type="predicted"/>
<keyword evidence="2" id="KW-1185">Reference proteome</keyword>
<sequence>MMNSQPPPTPPDAIVVAQPAPQQPPTTMVTAVKDVDIVDVWGRDSFPASDPPANW</sequence>
<evidence type="ECO:0000313" key="2">
    <source>
        <dbReference type="Proteomes" id="UP000636960"/>
    </source>
</evidence>
<reference evidence="1" key="1">
    <citation type="submission" date="2021-01" db="EMBL/GenBank/DDBJ databases">
        <title>Whole genome shotgun sequence of Actinoplanes rishiriensis NBRC 108556.</title>
        <authorList>
            <person name="Komaki H."/>
            <person name="Tamura T."/>
        </authorList>
    </citation>
    <scope>NUCLEOTIDE SEQUENCE</scope>
    <source>
        <strain evidence="1">NBRC 108556</strain>
    </source>
</reference>
<comment type="caution">
    <text evidence="1">The sequence shown here is derived from an EMBL/GenBank/DDBJ whole genome shotgun (WGS) entry which is preliminary data.</text>
</comment>
<dbReference type="EMBL" id="BOMV01000136">
    <property type="protein sequence ID" value="GIF02418.1"/>
    <property type="molecule type" value="Genomic_DNA"/>
</dbReference>
<protein>
    <submittedName>
        <fullName evidence="1">Uncharacterized protein</fullName>
    </submittedName>
</protein>
<accession>A0A919KBL3</accession>
<organism evidence="1 2">
    <name type="scientific">Paractinoplanes rishiriensis</name>
    <dbReference type="NCBI Taxonomy" id="1050105"/>
    <lineage>
        <taxon>Bacteria</taxon>
        <taxon>Bacillati</taxon>
        <taxon>Actinomycetota</taxon>
        <taxon>Actinomycetes</taxon>
        <taxon>Micromonosporales</taxon>
        <taxon>Micromonosporaceae</taxon>
        <taxon>Paractinoplanes</taxon>
    </lineage>
</organism>
<evidence type="ECO:0000313" key="1">
    <source>
        <dbReference type="EMBL" id="GIF02418.1"/>
    </source>
</evidence>